<dbReference type="Proteomes" id="UP000197619">
    <property type="component" value="Unassembled WGS sequence"/>
</dbReference>
<evidence type="ECO:0000313" key="2">
    <source>
        <dbReference type="EMBL" id="OWK49381.1"/>
    </source>
</evidence>
<evidence type="ECO:0000259" key="1">
    <source>
        <dbReference type="Pfam" id="PF23220"/>
    </source>
</evidence>
<feature type="non-terminal residue" evidence="2">
    <location>
        <position position="149"/>
    </location>
</feature>
<dbReference type="EMBL" id="MUZQ01001816">
    <property type="protein sequence ID" value="OWK49381.1"/>
    <property type="molecule type" value="Genomic_DNA"/>
</dbReference>
<sequence length="149" mass="16966">MTVLVNPVKLTRFIPFQARDVYEEAVQTVLARDVYEEAMQTVLVNPVKLTRFIPFQARDVYEEAVQTVLTVLVNPVKLTWFIPFQARDARDVYEEAVQTVMTVRDFTQVFDSYARFEESVIAALLDTQAQLGRGHDGQGTPKSGRGPRK</sequence>
<proteinExistence type="predicted"/>
<reference evidence="2 3" key="1">
    <citation type="submission" date="2017-05" db="EMBL/GenBank/DDBJ databases">
        <title>Genome of assembly of the Bengalese finch, Lonchura striata domestica.</title>
        <authorList>
            <person name="Colquitt B.M."/>
            <person name="Brainard M.S."/>
        </authorList>
    </citation>
    <scope>NUCLEOTIDE SEQUENCE [LARGE SCALE GENOMIC DNA]</scope>
    <source>
        <strain evidence="2">White83orange57</strain>
    </source>
</reference>
<protein>
    <submittedName>
        <fullName evidence="2">Pre-mRNA-splicing factor SYF1</fullName>
    </submittedName>
</protein>
<comment type="caution">
    <text evidence="2">The sequence shown here is derived from an EMBL/GenBank/DDBJ whole genome shotgun (WGS) entry which is preliminary data.</text>
</comment>
<dbReference type="Pfam" id="PF23220">
    <property type="entry name" value="HAT_Syf1_M"/>
    <property type="match status" value="1"/>
</dbReference>
<accession>A0A218U6Z8</accession>
<name>A0A218U6Z8_9PASE</name>
<dbReference type="InterPro" id="IPR056350">
    <property type="entry name" value="HAT_Syf1_central"/>
</dbReference>
<gene>
    <name evidence="2" type="primary">XAB2</name>
    <name evidence="2" type="ORF">RLOC_00011296</name>
</gene>
<keyword evidence="3" id="KW-1185">Reference proteome</keyword>
<organism evidence="2 3">
    <name type="scientific">Lonchura striata</name>
    <name type="common">white-rumped munia</name>
    <dbReference type="NCBI Taxonomy" id="40157"/>
    <lineage>
        <taxon>Eukaryota</taxon>
        <taxon>Metazoa</taxon>
        <taxon>Chordata</taxon>
        <taxon>Craniata</taxon>
        <taxon>Vertebrata</taxon>
        <taxon>Euteleostomi</taxon>
        <taxon>Archelosauria</taxon>
        <taxon>Archosauria</taxon>
        <taxon>Dinosauria</taxon>
        <taxon>Saurischia</taxon>
        <taxon>Theropoda</taxon>
        <taxon>Coelurosauria</taxon>
        <taxon>Aves</taxon>
        <taxon>Neognathae</taxon>
        <taxon>Neoaves</taxon>
        <taxon>Telluraves</taxon>
        <taxon>Australaves</taxon>
        <taxon>Passeriformes</taxon>
        <taxon>Passeroidea</taxon>
        <taxon>Estrildidae</taxon>
        <taxon>Estrildinae</taxon>
        <taxon>Lonchura</taxon>
    </lineage>
</organism>
<dbReference type="AlphaFoldDB" id="A0A218U6Z8"/>
<feature type="domain" description="Pre-mRNA-splicing factor SYF1 central HAT repeats" evidence="1">
    <location>
        <begin position="86"/>
        <end position="130"/>
    </location>
</feature>
<dbReference type="STRING" id="299123.ENSLSDP00000000447"/>
<evidence type="ECO:0000313" key="3">
    <source>
        <dbReference type="Proteomes" id="UP000197619"/>
    </source>
</evidence>